<evidence type="ECO:0000256" key="4">
    <source>
        <dbReference type="ARBA" id="ARBA00023274"/>
    </source>
</evidence>
<dbReference type="InterPro" id="IPR028909">
    <property type="entry name" value="bL21-like"/>
</dbReference>
<reference evidence="8" key="1">
    <citation type="submission" date="2017-09" db="EMBL/GenBank/DDBJ databases">
        <title>Depth-based differentiation of microbial function through sediment-hosted aquifers and enrichment of novel symbionts in the deep terrestrial subsurface.</title>
        <authorList>
            <person name="Probst A.J."/>
            <person name="Ladd B."/>
            <person name="Jarett J.K."/>
            <person name="Geller-Mcgrath D.E."/>
            <person name="Sieber C.M.K."/>
            <person name="Emerson J.B."/>
            <person name="Anantharaman K."/>
            <person name="Thomas B.C."/>
            <person name="Malmstrom R."/>
            <person name="Stieglmeier M."/>
            <person name="Klingl A."/>
            <person name="Woyke T."/>
            <person name="Ryan C.M."/>
            <person name="Banfield J.F."/>
        </authorList>
    </citation>
    <scope>NUCLEOTIDE SEQUENCE [LARGE SCALE GENOMIC DNA]</scope>
</reference>
<dbReference type="GO" id="GO:0019843">
    <property type="term" value="F:rRNA binding"/>
    <property type="evidence" value="ECO:0007669"/>
    <property type="project" value="UniProtKB-UniRule"/>
</dbReference>
<evidence type="ECO:0000256" key="3">
    <source>
        <dbReference type="ARBA" id="ARBA00022980"/>
    </source>
</evidence>
<evidence type="ECO:0000256" key="5">
    <source>
        <dbReference type="HAMAP-Rule" id="MF_01363"/>
    </source>
</evidence>
<dbReference type="GO" id="GO:0005840">
    <property type="term" value="C:ribosome"/>
    <property type="evidence" value="ECO:0007669"/>
    <property type="project" value="UniProtKB-KW"/>
</dbReference>
<dbReference type="HAMAP" id="MF_01363">
    <property type="entry name" value="Ribosomal_bL21"/>
    <property type="match status" value="1"/>
</dbReference>
<dbReference type="Pfam" id="PF00829">
    <property type="entry name" value="Ribosomal_L21p"/>
    <property type="match status" value="1"/>
</dbReference>
<keyword evidence="4 5" id="KW-0687">Ribonucleoprotein</keyword>
<comment type="function">
    <text evidence="5 6">This protein binds to 23S rRNA in the presence of protein L20.</text>
</comment>
<dbReference type="GO" id="GO:0003735">
    <property type="term" value="F:structural constituent of ribosome"/>
    <property type="evidence" value="ECO:0007669"/>
    <property type="project" value="InterPro"/>
</dbReference>
<comment type="subunit">
    <text evidence="5">Part of the 50S ribosomal subunit. Contacts protein L20.</text>
</comment>
<name>A0A2H0WNV2_9BACT</name>
<dbReference type="GO" id="GO:1990904">
    <property type="term" value="C:ribonucleoprotein complex"/>
    <property type="evidence" value="ECO:0007669"/>
    <property type="project" value="UniProtKB-KW"/>
</dbReference>
<dbReference type="Proteomes" id="UP000230775">
    <property type="component" value="Unassembled WGS sequence"/>
</dbReference>
<evidence type="ECO:0000313" key="8">
    <source>
        <dbReference type="Proteomes" id="UP000230775"/>
    </source>
</evidence>
<dbReference type="AlphaFoldDB" id="A0A2H0WNV2"/>
<comment type="similarity">
    <text evidence="5 6">Belongs to the bacterial ribosomal protein bL21 family.</text>
</comment>
<dbReference type="PANTHER" id="PTHR21349:SF7">
    <property type="entry name" value="LARGE RIBOSOMAL SUBUNIT PROTEIN BL21C"/>
    <property type="match status" value="1"/>
</dbReference>
<gene>
    <name evidence="5 7" type="primary">rplU</name>
    <name evidence="7" type="ORF">COT64_03295</name>
</gene>
<keyword evidence="2 5" id="KW-0694">RNA-binding</keyword>
<dbReference type="EMBL" id="PEZI01000069">
    <property type="protein sequence ID" value="PIS14332.1"/>
    <property type="molecule type" value="Genomic_DNA"/>
</dbReference>
<protein>
    <recommendedName>
        <fullName evidence="5">Large ribosomal subunit protein bL21</fullName>
    </recommendedName>
</protein>
<evidence type="ECO:0000256" key="2">
    <source>
        <dbReference type="ARBA" id="ARBA00022884"/>
    </source>
</evidence>
<sequence length="107" mass="12340">MFTMKYAIVKVNGSQIKVKEGDQVEITRSPIKDGEKTQLSEVLLYNDEGKLKVGKPYLKEIKVEAKVLKHFLGEKLMVRKFKAKNGYRRKTGFRPQRTLLTIEKIVA</sequence>
<evidence type="ECO:0000313" key="7">
    <source>
        <dbReference type="EMBL" id="PIS14332.1"/>
    </source>
</evidence>
<evidence type="ECO:0000256" key="1">
    <source>
        <dbReference type="ARBA" id="ARBA00022730"/>
    </source>
</evidence>
<dbReference type="GO" id="GO:0005737">
    <property type="term" value="C:cytoplasm"/>
    <property type="evidence" value="ECO:0007669"/>
    <property type="project" value="UniProtKB-ARBA"/>
</dbReference>
<dbReference type="NCBIfam" id="TIGR00061">
    <property type="entry name" value="L21"/>
    <property type="match status" value="1"/>
</dbReference>
<dbReference type="SUPFAM" id="SSF141091">
    <property type="entry name" value="L21p-like"/>
    <property type="match status" value="1"/>
</dbReference>
<evidence type="ECO:0000256" key="6">
    <source>
        <dbReference type="RuleBase" id="RU000562"/>
    </source>
</evidence>
<dbReference type="PANTHER" id="PTHR21349">
    <property type="entry name" value="50S RIBOSOMAL PROTEIN L21"/>
    <property type="match status" value="1"/>
</dbReference>
<organism evidence="7 8">
    <name type="scientific">Candidatus Shapirobacteria bacterium CG09_land_8_20_14_0_10_39_12</name>
    <dbReference type="NCBI Taxonomy" id="1974885"/>
    <lineage>
        <taxon>Bacteria</taxon>
        <taxon>Candidatus Shapironibacteriota</taxon>
    </lineage>
</organism>
<dbReference type="InterPro" id="IPR036164">
    <property type="entry name" value="bL21-like_sf"/>
</dbReference>
<dbReference type="InterPro" id="IPR001787">
    <property type="entry name" value="Ribosomal_bL21"/>
</dbReference>
<dbReference type="GO" id="GO:0006412">
    <property type="term" value="P:translation"/>
    <property type="evidence" value="ECO:0007669"/>
    <property type="project" value="UniProtKB-UniRule"/>
</dbReference>
<proteinExistence type="inferred from homology"/>
<accession>A0A2H0WNV2</accession>
<comment type="caution">
    <text evidence="7">The sequence shown here is derived from an EMBL/GenBank/DDBJ whole genome shotgun (WGS) entry which is preliminary data.</text>
</comment>
<keyword evidence="1 5" id="KW-0699">rRNA-binding</keyword>
<keyword evidence="3 5" id="KW-0689">Ribosomal protein</keyword>